<feature type="transmembrane region" description="Helical" evidence="1">
    <location>
        <begin position="64"/>
        <end position="82"/>
    </location>
</feature>
<keyword evidence="4" id="KW-1185">Reference proteome</keyword>
<dbReference type="InterPro" id="IPR046806">
    <property type="entry name" value="MrpA_C/MbhE"/>
</dbReference>
<dbReference type="EMBL" id="MAPZ01000009">
    <property type="protein sequence ID" value="OBY12243.1"/>
    <property type="molecule type" value="Genomic_DNA"/>
</dbReference>
<evidence type="ECO:0000256" key="1">
    <source>
        <dbReference type="SAM" id="Phobius"/>
    </source>
</evidence>
<dbReference type="GeneID" id="42777391"/>
<organism evidence="3 4">
    <name type="scientific">Clostridium paraputrificum</name>
    <dbReference type="NCBI Taxonomy" id="29363"/>
    <lineage>
        <taxon>Bacteria</taxon>
        <taxon>Bacillati</taxon>
        <taxon>Bacillota</taxon>
        <taxon>Clostridia</taxon>
        <taxon>Eubacteriales</taxon>
        <taxon>Clostridiaceae</taxon>
        <taxon>Clostridium</taxon>
    </lineage>
</organism>
<dbReference type="eggNOG" id="COG2111">
    <property type="taxonomic scope" value="Bacteria"/>
</dbReference>
<dbReference type="AlphaFoldDB" id="A0A174AK07"/>
<reference evidence="3 4" key="1">
    <citation type="submission" date="2016-06" db="EMBL/GenBank/DDBJ databases">
        <authorList>
            <person name="Kjaerup R.B."/>
            <person name="Dalgaard T.S."/>
            <person name="Juul-Madsen H.R."/>
        </authorList>
    </citation>
    <scope>NUCLEOTIDE SEQUENCE [LARGE SCALE GENOMIC DNA]</scope>
    <source>
        <strain evidence="3 4">373-A1</strain>
    </source>
</reference>
<keyword evidence="1" id="KW-1133">Transmembrane helix</keyword>
<keyword evidence="1" id="KW-0812">Transmembrane</keyword>
<dbReference type="OrthoDB" id="9798859at2"/>
<name>A0A174AK07_9CLOT</name>
<protein>
    <recommendedName>
        <fullName evidence="2">MrpA C-terminal/MbhE domain-containing protein</fullName>
    </recommendedName>
</protein>
<dbReference type="Pfam" id="PF20501">
    <property type="entry name" value="MbhE"/>
    <property type="match status" value="1"/>
</dbReference>
<comment type="caution">
    <text evidence="3">The sequence shown here is derived from an EMBL/GenBank/DDBJ whole genome shotgun (WGS) entry which is preliminary data.</text>
</comment>
<gene>
    <name evidence="3" type="ORF">CP373A1_01215</name>
</gene>
<evidence type="ECO:0000313" key="3">
    <source>
        <dbReference type="EMBL" id="OBY12243.1"/>
    </source>
</evidence>
<sequence length="96" mass="10420">MKKSIGILSLLVITVAFIFVGFKMVDMPSTYNGAAEIIVNETQEKTGAINSVTSIVFDFRGYDTLGESFVLFTAVCGATAVLRKRRAKGVGNHEKE</sequence>
<dbReference type="Proteomes" id="UP000092714">
    <property type="component" value="Unassembled WGS sequence"/>
</dbReference>
<accession>A0A174AK07</accession>
<keyword evidence="1" id="KW-0472">Membrane</keyword>
<dbReference type="RefSeq" id="WP_027099545.1">
    <property type="nucleotide sequence ID" value="NZ_CABJAZ010000003.1"/>
</dbReference>
<feature type="domain" description="MrpA C-terminal/MbhE" evidence="2">
    <location>
        <begin position="14"/>
        <end position="86"/>
    </location>
</feature>
<evidence type="ECO:0000313" key="4">
    <source>
        <dbReference type="Proteomes" id="UP000092714"/>
    </source>
</evidence>
<proteinExistence type="predicted"/>
<feature type="transmembrane region" description="Helical" evidence="1">
    <location>
        <begin position="7"/>
        <end position="25"/>
    </location>
</feature>
<evidence type="ECO:0000259" key="2">
    <source>
        <dbReference type="Pfam" id="PF20501"/>
    </source>
</evidence>